<accession>A0ACC1PNG3</accession>
<sequence length="172" mass="19694">MSQPYRLPPRGAAGAPVFDPSHPETLLDFFEDLDYMLEEANIDSEQKKKEHAVRYAPPTQKSLWRSFAAFAEDKSYEDFKKEVIKEYLGEDGKRLYSLGDIKTLVNTYAAKGFSSSSEFKVYSRSFRVIADDLVKHHVLRDDDRDRYFIKGLPEPLRAASLATCPVHRLTAL</sequence>
<keyword evidence="2" id="KW-1185">Reference proteome</keyword>
<organism evidence="1 2">
    <name type="scientific">Trametes sanguinea</name>
    <dbReference type="NCBI Taxonomy" id="158606"/>
    <lineage>
        <taxon>Eukaryota</taxon>
        <taxon>Fungi</taxon>
        <taxon>Dikarya</taxon>
        <taxon>Basidiomycota</taxon>
        <taxon>Agaricomycotina</taxon>
        <taxon>Agaricomycetes</taxon>
        <taxon>Polyporales</taxon>
        <taxon>Polyporaceae</taxon>
        <taxon>Trametes</taxon>
    </lineage>
</organism>
<comment type="caution">
    <text evidence="1">The sequence shown here is derived from an EMBL/GenBank/DDBJ whole genome shotgun (WGS) entry which is preliminary data.</text>
</comment>
<evidence type="ECO:0000313" key="2">
    <source>
        <dbReference type="Proteomes" id="UP001144978"/>
    </source>
</evidence>
<evidence type="ECO:0000313" key="1">
    <source>
        <dbReference type="EMBL" id="KAJ2997027.1"/>
    </source>
</evidence>
<name>A0ACC1PNG3_9APHY</name>
<proteinExistence type="predicted"/>
<dbReference type="Proteomes" id="UP001144978">
    <property type="component" value="Unassembled WGS sequence"/>
</dbReference>
<reference evidence="1" key="1">
    <citation type="submission" date="2022-08" db="EMBL/GenBank/DDBJ databases">
        <title>Genome Sequence of Pycnoporus sanguineus.</title>
        <authorList>
            <person name="Buettner E."/>
        </authorList>
    </citation>
    <scope>NUCLEOTIDE SEQUENCE</scope>
    <source>
        <strain evidence="1">CG-C14</strain>
    </source>
</reference>
<protein>
    <submittedName>
        <fullName evidence="1">Uncharacterized protein</fullName>
    </submittedName>
</protein>
<dbReference type="EMBL" id="JANSHE010002024">
    <property type="protein sequence ID" value="KAJ2997027.1"/>
    <property type="molecule type" value="Genomic_DNA"/>
</dbReference>
<gene>
    <name evidence="1" type="ORF">NUW54_g7173</name>
</gene>